<dbReference type="PRINTS" id="PR00095">
    <property type="entry name" value="ANTSNTHASEI"/>
</dbReference>
<dbReference type="Gene3D" id="3.60.120.10">
    <property type="entry name" value="Anthranilate synthase"/>
    <property type="match status" value="1"/>
</dbReference>
<evidence type="ECO:0000256" key="9">
    <source>
        <dbReference type="ARBA" id="ARBA00022822"/>
    </source>
</evidence>
<evidence type="ECO:0000256" key="6">
    <source>
        <dbReference type="ARBA" id="ARBA00020653"/>
    </source>
</evidence>
<comment type="catalytic activity">
    <reaction evidence="14">
        <text>chorismate + L-glutamine = anthranilate + pyruvate + L-glutamate + H(+)</text>
        <dbReference type="Rhea" id="RHEA:21732"/>
        <dbReference type="ChEBI" id="CHEBI:15361"/>
        <dbReference type="ChEBI" id="CHEBI:15378"/>
        <dbReference type="ChEBI" id="CHEBI:16567"/>
        <dbReference type="ChEBI" id="CHEBI:29748"/>
        <dbReference type="ChEBI" id="CHEBI:29985"/>
        <dbReference type="ChEBI" id="CHEBI:58359"/>
        <dbReference type="EC" id="4.1.3.27"/>
    </reaction>
</comment>
<evidence type="ECO:0000256" key="13">
    <source>
        <dbReference type="ARBA" id="ARBA00025634"/>
    </source>
</evidence>
<dbReference type="PANTHER" id="PTHR11236:SF46">
    <property type="entry name" value="ANTHRANILATE SYNTHASE COMPONENT 1"/>
    <property type="match status" value="1"/>
</dbReference>
<comment type="function">
    <text evidence="13">Part of a heterotetrameric complex that catalyzes the two-step biosynthesis of anthranilate, an intermediate in the biosynthesis of L-tryptophan. In the first step, the glutamine-binding beta subunit (TrpG) of anthranilate synthase (AS) provides the glutamine amidotransferase activity which generates ammonia as a substrate that, along with chorismate, is used in the second step, catalyzed by the large alpha subunit of AS (TrpE) to produce anthranilate. In the absence of TrpG, TrpE can synthesize anthranilate directly from chorismate and high concentrations of ammonia.</text>
</comment>
<dbReference type="InterPro" id="IPR019999">
    <property type="entry name" value="Anth_synth_I-like"/>
</dbReference>
<evidence type="ECO:0000259" key="15">
    <source>
        <dbReference type="Pfam" id="PF00425"/>
    </source>
</evidence>
<reference evidence="17 18" key="1">
    <citation type="submission" date="2020-01" db="EMBL/GenBank/DDBJ databases">
        <title>Kibdelosporangium persica a novel Actinomycetes from a hot desert in Iran.</title>
        <authorList>
            <person name="Safaei N."/>
            <person name="Zaburannyi N."/>
            <person name="Mueller R."/>
            <person name="Wink J."/>
        </authorList>
    </citation>
    <scope>NUCLEOTIDE SEQUENCE [LARGE SCALE GENOMIC DNA]</scope>
    <source>
        <strain evidence="17 18">4NS15</strain>
    </source>
</reference>
<evidence type="ECO:0000256" key="11">
    <source>
        <dbReference type="ARBA" id="ARBA00023141"/>
    </source>
</evidence>
<gene>
    <name evidence="17" type="ORF">GC106_42750</name>
</gene>
<dbReference type="InterPro" id="IPR005801">
    <property type="entry name" value="ADC_synthase"/>
</dbReference>
<dbReference type="Pfam" id="PF04715">
    <property type="entry name" value="Anth_synt_I_N"/>
    <property type="match status" value="1"/>
</dbReference>
<keyword evidence="10" id="KW-0460">Magnesium</keyword>
<evidence type="ECO:0000313" key="17">
    <source>
        <dbReference type="EMBL" id="NRN67042.1"/>
    </source>
</evidence>
<protein>
    <recommendedName>
        <fullName evidence="6">Anthranilate synthase component 1</fullName>
        <ecNumber evidence="5">4.1.3.27</ecNumber>
    </recommendedName>
</protein>
<evidence type="ECO:0000313" key="18">
    <source>
        <dbReference type="Proteomes" id="UP000763557"/>
    </source>
</evidence>
<dbReference type="SUPFAM" id="SSF56322">
    <property type="entry name" value="ADC synthase"/>
    <property type="match status" value="1"/>
</dbReference>
<dbReference type="InterPro" id="IPR006805">
    <property type="entry name" value="Anth_synth_I_N"/>
</dbReference>
<evidence type="ECO:0000259" key="16">
    <source>
        <dbReference type="Pfam" id="PF04715"/>
    </source>
</evidence>
<name>A0ABX2F705_9PSEU</name>
<keyword evidence="9" id="KW-0822">Tryptophan biosynthesis</keyword>
<evidence type="ECO:0000256" key="8">
    <source>
        <dbReference type="ARBA" id="ARBA00022723"/>
    </source>
</evidence>
<evidence type="ECO:0000256" key="12">
    <source>
        <dbReference type="ARBA" id="ARBA00023239"/>
    </source>
</evidence>
<evidence type="ECO:0000256" key="5">
    <source>
        <dbReference type="ARBA" id="ARBA00012266"/>
    </source>
</evidence>
<feature type="domain" description="Anthranilate synthase component I N-terminal" evidence="16">
    <location>
        <begin position="19"/>
        <end position="142"/>
    </location>
</feature>
<proteinExistence type="inferred from homology"/>
<keyword evidence="18" id="KW-1185">Reference proteome</keyword>
<organism evidence="17 18">
    <name type="scientific">Kibdelosporangium persicum</name>
    <dbReference type="NCBI Taxonomy" id="2698649"/>
    <lineage>
        <taxon>Bacteria</taxon>
        <taxon>Bacillati</taxon>
        <taxon>Actinomycetota</taxon>
        <taxon>Actinomycetes</taxon>
        <taxon>Pseudonocardiales</taxon>
        <taxon>Pseudonocardiaceae</taxon>
        <taxon>Kibdelosporangium</taxon>
    </lineage>
</organism>
<evidence type="ECO:0000256" key="7">
    <source>
        <dbReference type="ARBA" id="ARBA00022605"/>
    </source>
</evidence>
<comment type="pathway">
    <text evidence="2">Amino-acid biosynthesis; L-tryptophan biosynthesis; L-tryptophan from chorismate: step 1/5.</text>
</comment>
<evidence type="ECO:0000256" key="4">
    <source>
        <dbReference type="ARBA" id="ARBA00011575"/>
    </source>
</evidence>
<evidence type="ECO:0000256" key="1">
    <source>
        <dbReference type="ARBA" id="ARBA00001946"/>
    </source>
</evidence>
<keyword evidence="8" id="KW-0479">Metal-binding</keyword>
<comment type="subunit">
    <text evidence="4">Heterotetramer consisting of two non-identical subunits: a beta subunit (TrpG) and a large alpha subunit (TrpE).</text>
</comment>
<accession>A0ABX2F705</accession>
<evidence type="ECO:0000256" key="10">
    <source>
        <dbReference type="ARBA" id="ARBA00022842"/>
    </source>
</evidence>
<dbReference type="RefSeq" id="WP_173134112.1">
    <property type="nucleotide sequence ID" value="NZ_CBCSGW010000001.1"/>
</dbReference>
<keyword evidence="12" id="KW-0456">Lyase</keyword>
<sequence length="465" mass="50585">MRECPEYPLVPVYEEFLADTMTPVTVFERLCGPDEPGFLLESVPVTGDVGRYSYIGHRPVPLTLPAGDPLTTLRSLAAQRIAPVPGLPPFLGGAVGYLGWETARHFERLPEAEGPAPGLPEAAFLSVEDLAVFDHATRRLILLTVHRPAQESYQDALDRVARMRERLANPVPQRPVVSLCPAQGDLLDGWRSNVTQEEFEARVERAREYIAAGDAFQIVLSQRFTKQLTADPLDLYRHLRAVNPSPYMYHLSLGGGRHIVGCSPELLVKATGKRIETRPLAGTRARGKDIDADLALERELLADEKECAEHVMLVDLGRHDLGRVAAPGSVRVEKLMEIERFSHVMHISSTVAGELAGNADGLDALRSTFPAGTLSGAPKIRAMEIIAELEPERRGVYGGALGFVGYDGAADLAIALRTMVVADGKVHVQSGAGVVADSDATAEYQETLHKARAMFTAVRQAEAVR</sequence>
<dbReference type="EC" id="4.1.3.27" evidence="5"/>
<evidence type="ECO:0000256" key="2">
    <source>
        <dbReference type="ARBA" id="ARBA00004873"/>
    </source>
</evidence>
<keyword evidence="7" id="KW-0028">Amino-acid biosynthesis</keyword>
<dbReference type="PANTHER" id="PTHR11236">
    <property type="entry name" value="AMINOBENZOATE/ANTHRANILATE SYNTHASE"/>
    <property type="match status" value="1"/>
</dbReference>
<evidence type="ECO:0000256" key="3">
    <source>
        <dbReference type="ARBA" id="ARBA00009562"/>
    </source>
</evidence>
<feature type="domain" description="Chorismate-utilising enzyme C-terminal" evidence="15">
    <location>
        <begin position="196"/>
        <end position="450"/>
    </location>
</feature>
<dbReference type="EMBL" id="JAAATY010000012">
    <property type="protein sequence ID" value="NRN67042.1"/>
    <property type="molecule type" value="Genomic_DNA"/>
</dbReference>
<comment type="caution">
    <text evidence="17">The sequence shown here is derived from an EMBL/GenBank/DDBJ whole genome shotgun (WGS) entry which is preliminary data.</text>
</comment>
<keyword evidence="11" id="KW-0057">Aromatic amino acid biosynthesis</keyword>
<dbReference type="Proteomes" id="UP000763557">
    <property type="component" value="Unassembled WGS sequence"/>
</dbReference>
<dbReference type="Pfam" id="PF00425">
    <property type="entry name" value="Chorismate_bind"/>
    <property type="match status" value="1"/>
</dbReference>
<comment type="similarity">
    <text evidence="3">Belongs to the anthranilate synthase component I family.</text>
</comment>
<evidence type="ECO:0000256" key="14">
    <source>
        <dbReference type="ARBA" id="ARBA00047683"/>
    </source>
</evidence>
<dbReference type="InterPro" id="IPR015890">
    <property type="entry name" value="Chorismate_C"/>
</dbReference>
<comment type="cofactor">
    <cofactor evidence="1">
        <name>Mg(2+)</name>
        <dbReference type="ChEBI" id="CHEBI:18420"/>
    </cofactor>
</comment>